<dbReference type="GO" id="GO:0005634">
    <property type="term" value="C:nucleus"/>
    <property type="evidence" value="ECO:0007669"/>
    <property type="project" value="UniProtKB-SubCell"/>
</dbReference>
<dbReference type="CDD" id="cd00086">
    <property type="entry name" value="homeodomain"/>
    <property type="match status" value="1"/>
</dbReference>
<organism evidence="6 9">
    <name type="scientific">Hamiltosporidium tvaerminnensis</name>
    <dbReference type="NCBI Taxonomy" id="1176355"/>
    <lineage>
        <taxon>Eukaryota</taxon>
        <taxon>Fungi</taxon>
        <taxon>Fungi incertae sedis</taxon>
        <taxon>Microsporidia</taxon>
        <taxon>Dubosqiidae</taxon>
        <taxon>Hamiltosporidium</taxon>
    </lineage>
</organism>
<keyword evidence="3 4" id="KW-0539">Nucleus</keyword>
<reference evidence="8 9" key="1">
    <citation type="submission" date="2017-12" db="EMBL/GenBank/DDBJ databases">
        <authorList>
            <person name="Pombert J.-F."/>
            <person name="Haag K.L."/>
            <person name="Ebert D."/>
        </authorList>
    </citation>
    <scope>NUCLEOTIDE SEQUENCE [LARGE SCALE GENOMIC DNA]</scope>
    <source>
        <strain evidence="6">FI-OER-3-3</strain>
        <strain evidence="7">IL-G-3</strain>
    </source>
</reference>
<sequence>MNVGSKELFAIIKKMAVIETKYTESSISNHELVNILKLLREEFEAISKTAEQKSPDEKYFVIFLIIILERLKKSIVLETELREIIEKEFQVYMDSLNEKLREVFKISHPYNGTFTYNRMYKEIKSNIHSKDESNRNKRSNYPKQISKVLQNWLRENVNNPYPTEAEKIVLSDKTGLDQTQINNWFINARRRLLPHMKNTHMKNNN</sequence>
<keyword evidence="8" id="KW-1185">Reference proteome</keyword>
<keyword evidence="1 4" id="KW-0238">DNA-binding</keyword>
<dbReference type="InterPro" id="IPR008422">
    <property type="entry name" value="KN_HD"/>
</dbReference>
<dbReference type="EMBL" id="PITK01000847">
    <property type="protein sequence ID" value="TBU12215.1"/>
    <property type="molecule type" value="Genomic_DNA"/>
</dbReference>
<evidence type="ECO:0000313" key="6">
    <source>
        <dbReference type="EMBL" id="TBU01437.1"/>
    </source>
</evidence>
<dbReference type="Proteomes" id="UP000292362">
    <property type="component" value="Unassembled WGS sequence"/>
</dbReference>
<evidence type="ECO:0000256" key="1">
    <source>
        <dbReference type="ARBA" id="ARBA00023125"/>
    </source>
</evidence>
<comment type="caution">
    <text evidence="6">The sequence shown here is derived from an EMBL/GenBank/DDBJ whole genome shotgun (WGS) entry which is preliminary data.</text>
</comment>
<dbReference type="Gene3D" id="1.10.10.60">
    <property type="entry name" value="Homeodomain-like"/>
    <property type="match status" value="1"/>
</dbReference>
<dbReference type="OrthoDB" id="10056939at2759"/>
<evidence type="ECO:0000256" key="4">
    <source>
        <dbReference type="PROSITE-ProRule" id="PRU00108"/>
    </source>
</evidence>
<dbReference type="SMART" id="SM00389">
    <property type="entry name" value="HOX"/>
    <property type="match status" value="1"/>
</dbReference>
<dbReference type="STRING" id="1176355.A0A4Q9L220"/>
<dbReference type="InterPro" id="IPR009057">
    <property type="entry name" value="Homeodomain-like_sf"/>
</dbReference>
<dbReference type="Proteomes" id="UP000292282">
    <property type="component" value="Unassembled WGS sequence"/>
</dbReference>
<evidence type="ECO:0000256" key="3">
    <source>
        <dbReference type="ARBA" id="ARBA00023242"/>
    </source>
</evidence>
<feature type="domain" description="Homeobox" evidence="5">
    <location>
        <begin position="132"/>
        <end position="195"/>
    </location>
</feature>
<dbReference type="EMBL" id="PITJ01000710">
    <property type="protein sequence ID" value="TBU01437.1"/>
    <property type="molecule type" value="Genomic_DNA"/>
</dbReference>
<accession>A0A4Q9L220</accession>
<dbReference type="InterPro" id="IPR050224">
    <property type="entry name" value="TALE_homeobox"/>
</dbReference>
<gene>
    <name evidence="6" type="ORF">CWI37_0710p0020</name>
    <name evidence="7" type="ORF">CWI38_0847p0020</name>
</gene>
<dbReference type="SUPFAM" id="SSF46689">
    <property type="entry name" value="Homeodomain-like"/>
    <property type="match status" value="1"/>
</dbReference>
<proteinExistence type="predicted"/>
<dbReference type="VEuPathDB" id="MicrosporidiaDB:CWI38_0847p0020"/>
<evidence type="ECO:0000313" key="8">
    <source>
        <dbReference type="Proteomes" id="UP000292282"/>
    </source>
</evidence>
<evidence type="ECO:0000313" key="7">
    <source>
        <dbReference type="EMBL" id="TBU12215.1"/>
    </source>
</evidence>
<evidence type="ECO:0000259" key="5">
    <source>
        <dbReference type="PROSITE" id="PS50071"/>
    </source>
</evidence>
<dbReference type="GO" id="GO:0003677">
    <property type="term" value="F:DNA binding"/>
    <property type="evidence" value="ECO:0007669"/>
    <property type="project" value="UniProtKB-UniRule"/>
</dbReference>
<evidence type="ECO:0000256" key="2">
    <source>
        <dbReference type="ARBA" id="ARBA00023155"/>
    </source>
</evidence>
<dbReference type="GO" id="GO:0006355">
    <property type="term" value="P:regulation of DNA-templated transcription"/>
    <property type="evidence" value="ECO:0007669"/>
    <property type="project" value="InterPro"/>
</dbReference>
<feature type="DNA-binding region" description="Homeobox" evidence="4">
    <location>
        <begin position="134"/>
        <end position="196"/>
    </location>
</feature>
<dbReference type="InterPro" id="IPR001356">
    <property type="entry name" value="HD"/>
</dbReference>
<name>A0A4Q9L220_9MICR</name>
<dbReference type="PROSITE" id="PS50071">
    <property type="entry name" value="HOMEOBOX_2"/>
    <property type="match status" value="1"/>
</dbReference>
<evidence type="ECO:0000313" key="9">
    <source>
        <dbReference type="Proteomes" id="UP000292362"/>
    </source>
</evidence>
<comment type="subcellular location">
    <subcellularLocation>
        <location evidence="4">Nucleus</location>
    </subcellularLocation>
</comment>
<dbReference type="AlphaFoldDB" id="A0A4Q9L220"/>
<protein>
    <submittedName>
        <fullName evidence="6">Homeobox KN domain-containing protein</fullName>
    </submittedName>
</protein>
<keyword evidence="2 4" id="KW-0371">Homeobox</keyword>
<dbReference type="Pfam" id="PF05920">
    <property type="entry name" value="Homeobox_KN"/>
    <property type="match status" value="1"/>
</dbReference>
<dbReference type="PANTHER" id="PTHR11850">
    <property type="entry name" value="HOMEOBOX PROTEIN TRANSCRIPTION FACTORS"/>
    <property type="match status" value="1"/>
</dbReference>
<dbReference type="VEuPathDB" id="MicrosporidiaDB:CWI37_0710p0020"/>